<evidence type="ECO:0000313" key="2">
    <source>
        <dbReference type="EMBL" id="SDD77682.1"/>
    </source>
</evidence>
<dbReference type="InterPro" id="IPR010982">
    <property type="entry name" value="Lambda_DNA-bd_dom_sf"/>
</dbReference>
<evidence type="ECO:0000313" key="3">
    <source>
        <dbReference type="Proteomes" id="UP000199412"/>
    </source>
</evidence>
<dbReference type="CDD" id="cd00093">
    <property type="entry name" value="HTH_XRE"/>
    <property type="match status" value="1"/>
</dbReference>
<dbReference type="GO" id="GO:0003677">
    <property type="term" value="F:DNA binding"/>
    <property type="evidence" value="ECO:0007669"/>
    <property type="project" value="UniProtKB-KW"/>
</dbReference>
<dbReference type="EMBL" id="FNAP01000001">
    <property type="protein sequence ID" value="SDD77682.1"/>
    <property type="molecule type" value="Genomic_DNA"/>
</dbReference>
<protein>
    <submittedName>
        <fullName evidence="2">Predicted DNA-binding protein, contains XRE-type HTH domain</fullName>
    </submittedName>
</protein>
<proteinExistence type="predicted"/>
<dbReference type="OrthoDB" id="9795596at2"/>
<dbReference type="InterPro" id="IPR001387">
    <property type="entry name" value="Cro/C1-type_HTH"/>
</dbReference>
<accession>A0A1G6XHY4</accession>
<dbReference type="AlphaFoldDB" id="A0A1G6XHY4"/>
<dbReference type="Gene3D" id="1.10.260.40">
    <property type="entry name" value="lambda repressor-like DNA-binding domains"/>
    <property type="match status" value="1"/>
</dbReference>
<sequence length="107" mass="11585">MVETESVSYTNDTAFHALGLEDADEMVVRADLMRAIGQIIATRGLTQSQAGALMGLDQPRVSDLVQGRISRFSTDRLLRALRDLGQDVNIRVTPAAGQEKGTIRVAS</sequence>
<dbReference type="RefSeq" id="WP_092781544.1">
    <property type="nucleotide sequence ID" value="NZ_FNAP01000001.1"/>
</dbReference>
<reference evidence="2 3" key="1">
    <citation type="submission" date="2016-10" db="EMBL/GenBank/DDBJ databases">
        <authorList>
            <person name="de Groot N.N."/>
        </authorList>
    </citation>
    <scope>NUCLEOTIDE SEQUENCE [LARGE SCALE GENOMIC DNA]</scope>
    <source>
        <strain evidence="2 3">ATCC 700224</strain>
    </source>
</reference>
<dbReference type="STRING" id="69960.SAMN05421720_101508"/>
<organism evidence="2 3">
    <name type="scientific">Rhodospira trueperi</name>
    <dbReference type="NCBI Taxonomy" id="69960"/>
    <lineage>
        <taxon>Bacteria</taxon>
        <taxon>Pseudomonadati</taxon>
        <taxon>Pseudomonadota</taxon>
        <taxon>Alphaproteobacteria</taxon>
        <taxon>Rhodospirillales</taxon>
        <taxon>Rhodospirillaceae</taxon>
        <taxon>Rhodospira</taxon>
    </lineage>
</organism>
<dbReference type="InterPro" id="IPR039554">
    <property type="entry name" value="HigA2-like_HTH"/>
</dbReference>
<dbReference type="Proteomes" id="UP000199412">
    <property type="component" value="Unassembled WGS sequence"/>
</dbReference>
<gene>
    <name evidence="2" type="ORF">SAMN05421720_101508</name>
</gene>
<feature type="domain" description="HigA2-like helix-turn-helix" evidence="1">
    <location>
        <begin position="14"/>
        <end position="92"/>
    </location>
</feature>
<name>A0A1G6XHY4_9PROT</name>
<evidence type="ECO:0000259" key="1">
    <source>
        <dbReference type="Pfam" id="PF13744"/>
    </source>
</evidence>
<dbReference type="Pfam" id="PF13744">
    <property type="entry name" value="HTH_37"/>
    <property type="match status" value="1"/>
</dbReference>
<dbReference type="SUPFAM" id="SSF47413">
    <property type="entry name" value="lambda repressor-like DNA-binding domains"/>
    <property type="match status" value="1"/>
</dbReference>
<keyword evidence="3" id="KW-1185">Reference proteome</keyword>
<keyword evidence="2" id="KW-0238">DNA-binding</keyword>